<feature type="domain" description="CHY-type" evidence="7">
    <location>
        <begin position="1063"/>
        <end position="1132"/>
    </location>
</feature>
<feature type="region of interest" description="Disordered" evidence="5">
    <location>
        <begin position="602"/>
        <end position="639"/>
    </location>
</feature>
<dbReference type="FunFam" id="3.30.40.10:FF:000208">
    <property type="entry name" value="Zinc finger protein-related isoform 1"/>
    <property type="match status" value="1"/>
</dbReference>
<dbReference type="GO" id="GO:0061630">
    <property type="term" value="F:ubiquitin protein ligase activity"/>
    <property type="evidence" value="ECO:0007669"/>
    <property type="project" value="TreeGrafter"/>
</dbReference>
<dbReference type="Pfam" id="PF13639">
    <property type="entry name" value="zf-RING_2"/>
    <property type="match status" value="1"/>
</dbReference>
<organism evidence="9 10">
    <name type="scientific">Cymbomonas tetramitiformis</name>
    <dbReference type="NCBI Taxonomy" id="36881"/>
    <lineage>
        <taxon>Eukaryota</taxon>
        <taxon>Viridiplantae</taxon>
        <taxon>Chlorophyta</taxon>
        <taxon>Pyramimonadophyceae</taxon>
        <taxon>Pyramimonadales</taxon>
        <taxon>Pyramimonadaceae</taxon>
        <taxon>Cymbomonas</taxon>
    </lineage>
</organism>
<dbReference type="Pfam" id="PF14599">
    <property type="entry name" value="zinc_ribbon_6"/>
    <property type="match status" value="1"/>
</dbReference>
<feature type="region of interest" description="Disordered" evidence="5">
    <location>
        <begin position="910"/>
        <end position="949"/>
    </location>
</feature>
<dbReference type="SUPFAM" id="SSF161245">
    <property type="entry name" value="Zinc hairpin stack"/>
    <property type="match status" value="1"/>
</dbReference>
<keyword evidence="10" id="KW-1185">Reference proteome</keyword>
<evidence type="ECO:0000256" key="1">
    <source>
        <dbReference type="ARBA" id="ARBA00022723"/>
    </source>
</evidence>
<dbReference type="EMBL" id="LGRX02028874">
    <property type="protein sequence ID" value="KAK3247543.1"/>
    <property type="molecule type" value="Genomic_DNA"/>
</dbReference>
<proteinExistence type="predicted"/>
<dbReference type="SUPFAM" id="SSF57850">
    <property type="entry name" value="RING/U-box"/>
    <property type="match status" value="1"/>
</dbReference>
<dbReference type="PROSITE" id="PS50089">
    <property type="entry name" value="ZF_RING_2"/>
    <property type="match status" value="1"/>
</dbReference>
<dbReference type="InterPro" id="IPR037275">
    <property type="entry name" value="Znf_CTCHY_sf"/>
</dbReference>
<feature type="compositionally biased region" description="Basic and acidic residues" evidence="5">
    <location>
        <begin position="574"/>
        <end position="584"/>
    </location>
</feature>
<keyword evidence="3" id="KW-0862">Zinc</keyword>
<dbReference type="InterPro" id="IPR039512">
    <property type="entry name" value="RCHY1_zinc-ribbon"/>
</dbReference>
<dbReference type="CDD" id="cd12108">
    <property type="entry name" value="Hr-like"/>
    <property type="match status" value="3"/>
</dbReference>
<dbReference type="GO" id="GO:0006511">
    <property type="term" value="P:ubiquitin-dependent protein catabolic process"/>
    <property type="evidence" value="ECO:0007669"/>
    <property type="project" value="TreeGrafter"/>
</dbReference>
<dbReference type="SUPFAM" id="SSF161219">
    <property type="entry name" value="CHY zinc finger-like"/>
    <property type="match status" value="1"/>
</dbReference>
<feature type="compositionally biased region" description="Basic and acidic residues" evidence="5">
    <location>
        <begin position="461"/>
        <end position="474"/>
    </location>
</feature>
<dbReference type="PROSITE" id="PS51266">
    <property type="entry name" value="ZF_CHY"/>
    <property type="match status" value="1"/>
</dbReference>
<dbReference type="PANTHER" id="PTHR21319:SF0">
    <property type="entry name" value="AND RING FINGER DOMAIN PROTEIN, PUTATIVE (AFU_ORTHOLOGUE AFUA_1G08900)-RELATED"/>
    <property type="match status" value="1"/>
</dbReference>
<dbReference type="SMART" id="SM00184">
    <property type="entry name" value="RING"/>
    <property type="match status" value="1"/>
</dbReference>
<dbReference type="Gene3D" id="1.20.120.520">
    <property type="entry name" value="nmb1532 protein domain like"/>
    <property type="match status" value="3"/>
</dbReference>
<evidence type="ECO:0000313" key="9">
    <source>
        <dbReference type="EMBL" id="KAK3247543.1"/>
    </source>
</evidence>
<dbReference type="CDD" id="cd16464">
    <property type="entry name" value="RING-H2_Pirh2-like"/>
    <property type="match status" value="1"/>
</dbReference>
<dbReference type="Gene3D" id="2.20.28.10">
    <property type="match status" value="1"/>
</dbReference>
<evidence type="ECO:0000259" key="8">
    <source>
        <dbReference type="PROSITE" id="PS51270"/>
    </source>
</evidence>
<dbReference type="InterPro" id="IPR012312">
    <property type="entry name" value="Hemerythrin-like"/>
</dbReference>
<dbReference type="Gene3D" id="3.30.40.10">
    <property type="entry name" value="Zinc/RING finger domain, C3HC4 (zinc finger)"/>
    <property type="match status" value="1"/>
</dbReference>
<accession>A0AAE0C378</accession>
<dbReference type="GO" id="GO:0016567">
    <property type="term" value="P:protein ubiquitination"/>
    <property type="evidence" value="ECO:0007669"/>
    <property type="project" value="TreeGrafter"/>
</dbReference>
<dbReference type="InterPro" id="IPR008913">
    <property type="entry name" value="Znf_CHY"/>
</dbReference>
<dbReference type="Pfam" id="PF05495">
    <property type="entry name" value="zf-CHY"/>
    <property type="match status" value="1"/>
</dbReference>
<dbReference type="InterPro" id="IPR017921">
    <property type="entry name" value="Znf_CTCHY"/>
</dbReference>
<sequence length="1307" mass="143780">MKSLLHDTITLESEYSCETGEIQRLVARCDFLHSCYKWHSKQEDQVVFPALETRVHNVVRAYSLEHEAEERLFEEFKSQLAAALSETGTRRKAVLKALCCTCEAIQITLQQHLAKEEEQVLPLVGCHFSVTEQAKMFWQLLCSIPVRWVGRVMHWALSSLTPEEHSEMISVIQHEALSEHDAELHQLLHAWLSLEDPGEGAPLCGRLFSDDDIGVDSSTNLTEAAPCRNVGGGLAESWSTPARPPIRGLILVHDIIRKEMKVLVATVQGMLSESKPPTAQRLQELHQLERRLAEVTGSHSNSEDEVLYPVLSRRLEPVALCSLWASEHGEEAALLSALGRSVGQLQRQKQAVQHELLEELCSVCEDLEQKTHAHFLREEVEVIPLLERHFTEGEQHRLLYQSLLAMPLRALEHVLERIGAGHQRDSKEAFMRSVSLAATHSEPTQLAGTLPKLFARWAHRGDRSAAEPGAEKEGANAPPAGFTGDGREGHGVPGGSASPSTLSSKPSAEAREEAASPVPPFAERKLKDDVAVGPSQAPEMERAGQTLRKDDPLRKDRAAKRKREAEGDVGGAGDTERGDVKEADLGSSGGALEWRLRSNAAAQCSDGSPGAGLERGDSGVGPGRAAAPRASRDRDRASNPIDHIFQFHRALRRDMASIVRESRRLQEAHQREAAGGTEEKVEQRLSEEVAAFRGRFQFLMGIYQTHSVAEDRIVFPALEAVEALHNVSHSYTLDHAQESELFADLSQLLTLMTTAEVQVDAVERGRQFARLQGMCTALHSCLTKHLDCEDSELWPLFTSHFSIAAQQQIVGRIVGHSSAELLQAMLPWVTSALSPAEQGHMILSISNASSKTYFNSWLRAWWQGDGSLAMPISDTVDAGTGKPAPCTDSRSADMTKRLVELADYLQDERVGGAKAEASGSEGGASGETCRRGAQRGSVAEGSEEGRPAAEEDLVVSWENVFQLNQSQLEAAVRRVQRDQALEPARKSYLIQNLLTTRWVVAQQRATQAEVPAVSAELAASKSSAEWTGGDQVDGGAGEGSSAAGEGKPQAGAVCKPYRGYHDEGRGILGCKHYPRQCLVVAKCCGVLTSCRLCHDEAVTDGHRMEGHTTEEMVCMMCGARQRCAAQCASCQARMARYFCAICNLFDDSPDRPIYHCPFCNLCRRGKGLGVDMFHCMRCNQCMALSLEGKHNCREGGLETNCPICHENLFTSTSPFRQTPCGHFMHSSCYKEYTRTSYTCPICSKSLADMTIYFSMLDALLEAEQLPEEYASRTQNILCNDCGSTDSARFHFVYHKCQHCSSYNTRVS</sequence>
<feature type="compositionally biased region" description="Low complexity" evidence="5">
    <location>
        <begin position="1020"/>
        <end position="1030"/>
    </location>
</feature>
<feature type="domain" description="CTCHY-type" evidence="8">
    <location>
        <begin position="1134"/>
        <end position="1200"/>
    </location>
</feature>
<feature type="region of interest" description="Disordered" evidence="5">
    <location>
        <begin position="461"/>
        <end position="586"/>
    </location>
</feature>
<protein>
    <recommendedName>
        <fullName evidence="11">Zinc finger protein BRUTUS</fullName>
    </recommendedName>
</protein>
<dbReference type="GO" id="GO:0005634">
    <property type="term" value="C:nucleus"/>
    <property type="evidence" value="ECO:0007669"/>
    <property type="project" value="TreeGrafter"/>
</dbReference>
<dbReference type="InterPro" id="IPR037274">
    <property type="entry name" value="Znf_CHY_sf"/>
</dbReference>
<dbReference type="InterPro" id="IPR001841">
    <property type="entry name" value="Znf_RING"/>
</dbReference>
<feature type="compositionally biased region" description="Low complexity" evidence="5">
    <location>
        <begin position="495"/>
        <end position="507"/>
    </location>
</feature>
<evidence type="ECO:0000256" key="3">
    <source>
        <dbReference type="ARBA" id="ARBA00022833"/>
    </source>
</evidence>
<dbReference type="PROSITE" id="PS51270">
    <property type="entry name" value="ZF_CTCHY"/>
    <property type="match status" value="1"/>
</dbReference>
<dbReference type="Pfam" id="PF01814">
    <property type="entry name" value="Hemerythrin"/>
    <property type="match status" value="3"/>
</dbReference>
<dbReference type="GO" id="GO:0008270">
    <property type="term" value="F:zinc ion binding"/>
    <property type="evidence" value="ECO:0007669"/>
    <property type="project" value="UniProtKB-KW"/>
</dbReference>
<gene>
    <name evidence="9" type="ORF">CYMTET_42962</name>
</gene>
<dbReference type="GO" id="GO:0006879">
    <property type="term" value="P:intracellular iron ion homeostasis"/>
    <property type="evidence" value="ECO:0007669"/>
    <property type="project" value="UniProtKB-ARBA"/>
</dbReference>
<evidence type="ECO:0008006" key="11">
    <source>
        <dbReference type="Google" id="ProtNLM"/>
    </source>
</evidence>
<evidence type="ECO:0000259" key="6">
    <source>
        <dbReference type="PROSITE" id="PS50089"/>
    </source>
</evidence>
<evidence type="ECO:0000259" key="7">
    <source>
        <dbReference type="PROSITE" id="PS51266"/>
    </source>
</evidence>
<name>A0AAE0C378_9CHLO</name>
<keyword evidence="2 4" id="KW-0863">Zinc-finger</keyword>
<dbReference type="Proteomes" id="UP001190700">
    <property type="component" value="Unassembled WGS sequence"/>
</dbReference>
<keyword evidence="1" id="KW-0479">Metal-binding</keyword>
<evidence type="ECO:0000256" key="4">
    <source>
        <dbReference type="PROSITE-ProRule" id="PRU00601"/>
    </source>
</evidence>
<feature type="domain" description="RING-type" evidence="6">
    <location>
        <begin position="1201"/>
        <end position="1243"/>
    </location>
</feature>
<feature type="region of interest" description="Disordered" evidence="5">
    <location>
        <begin position="1020"/>
        <end position="1048"/>
    </location>
</feature>
<evidence type="ECO:0000256" key="2">
    <source>
        <dbReference type="ARBA" id="ARBA00022771"/>
    </source>
</evidence>
<feature type="compositionally biased region" description="Basic and acidic residues" evidence="5">
    <location>
        <begin position="539"/>
        <end position="556"/>
    </location>
</feature>
<evidence type="ECO:0000313" key="10">
    <source>
        <dbReference type="Proteomes" id="UP001190700"/>
    </source>
</evidence>
<dbReference type="PANTHER" id="PTHR21319">
    <property type="entry name" value="RING FINGER AND CHY ZINC FINGER DOMAIN-CONTAINING PROTEIN 1"/>
    <property type="match status" value="1"/>
</dbReference>
<dbReference type="InterPro" id="IPR013083">
    <property type="entry name" value="Znf_RING/FYVE/PHD"/>
</dbReference>
<reference evidence="9 10" key="1">
    <citation type="journal article" date="2015" name="Genome Biol. Evol.">
        <title>Comparative Genomics of a Bacterivorous Green Alga Reveals Evolutionary Causalities and Consequences of Phago-Mixotrophic Mode of Nutrition.</title>
        <authorList>
            <person name="Burns J.A."/>
            <person name="Paasch A."/>
            <person name="Narechania A."/>
            <person name="Kim E."/>
        </authorList>
    </citation>
    <scope>NUCLEOTIDE SEQUENCE [LARGE SCALE GENOMIC DNA]</scope>
    <source>
        <strain evidence="9 10">PLY_AMNH</strain>
    </source>
</reference>
<comment type="caution">
    <text evidence="9">The sequence shown here is derived from an EMBL/GenBank/DDBJ whole genome shotgun (WGS) entry which is preliminary data.</text>
</comment>
<evidence type="ECO:0000256" key="5">
    <source>
        <dbReference type="SAM" id="MobiDB-lite"/>
    </source>
</evidence>